<keyword evidence="2" id="KW-1185">Reference proteome</keyword>
<dbReference type="KEGG" id="nti:DNFV4_04614"/>
<dbReference type="EMBL" id="OX365700">
    <property type="protein sequence ID" value="CAI4034170.1"/>
    <property type="molecule type" value="Genomic_DNA"/>
</dbReference>
<organism evidence="1 2">
    <name type="scientific">Nitrospira tepida</name>
    <dbReference type="NCBI Taxonomy" id="2973512"/>
    <lineage>
        <taxon>Bacteria</taxon>
        <taxon>Pseudomonadati</taxon>
        <taxon>Nitrospirota</taxon>
        <taxon>Nitrospiria</taxon>
        <taxon>Nitrospirales</taxon>
        <taxon>Nitrospiraceae</taxon>
        <taxon>Nitrospira</taxon>
    </lineage>
</organism>
<proteinExistence type="predicted"/>
<evidence type="ECO:0000313" key="2">
    <source>
        <dbReference type="Proteomes" id="UP001179121"/>
    </source>
</evidence>
<dbReference type="AlphaFoldDB" id="A0AA86T8J7"/>
<dbReference type="Proteomes" id="UP001179121">
    <property type="component" value="Chromosome"/>
</dbReference>
<sequence length="121" mass="13576">MLKIIASLLLVILVVGGLYLAVVLNVSYSDGDRTGYLQKFSRKGWLCKTYEGELAMTTVPGVAPVLWTFSVWDEKVAQDVNARLGKRVVVHYKEHRGIPTNCFGETDYYVDHISDVPDQPE</sequence>
<name>A0AA86T8J7_9BACT</name>
<evidence type="ECO:0008006" key="3">
    <source>
        <dbReference type="Google" id="ProtNLM"/>
    </source>
</evidence>
<evidence type="ECO:0000313" key="1">
    <source>
        <dbReference type="EMBL" id="CAI4034170.1"/>
    </source>
</evidence>
<dbReference type="RefSeq" id="WP_289271577.1">
    <property type="nucleotide sequence ID" value="NZ_OX365700.1"/>
</dbReference>
<gene>
    <name evidence="1" type="ORF">DNFV4_04614</name>
</gene>
<protein>
    <recommendedName>
        <fullName evidence="3">6-phosphogluconate dehydrogenase</fullName>
    </recommendedName>
</protein>
<reference evidence="1" key="1">
    <citation type="submission" date="2022-10" db="EMBL/GenBank/DDBJ databases">
        <authorList>
            <person name="Koch H."/>
        </authorList>
    </citation>
    <scope>NUCLEOTIDE SEQUENCE</scope>
    <source>
        <strain evidence="1">DNF</strain>
    </source>
</reference>
<accession>A0AA86T8J7</accession>